<organism evidence="1 2">
    <name type="scientific">Cerrena zonata</name>
    <dbReference type="NCBI Taxonomy" id="2478898"/>
    <lineage>
        <taxon>Eukaryota</taxon>
        <taxon>Fungi</taxon>
        <taxon>Dikarya</taxon>
        <taxon>Basidiomycota</taxon>
        <taxon>Agaricomycotina</taxon>
        <taxon>Agaricomycetes</taxon>
        <taxon>Polyporales</taxon>
        <taxon>Cerrenaceae</taxon>
        <taxon>Cerrena</taxon>
    </lineage>
</organism>
<name>A0AAW0G891_9APHY</name>
<reference evidence="1 2" key="1">
    <citation type="submission" date="2022-09" db="EMBL/GenBank/DDBJ databases">
        <authorList>
            <person name="Palmer J.M."/>
        </authorList>
    </citation>
    <scope>NUCLEOTIDE SEQUENCE [LARGE SCALE GENOMIC DNA]</scope>
    <source>
        <strain evidence="1 2">DSM 7382</strain>
    </source>
</reference>
<evidence type="ECO:0000313" key="2">
    <source>
        <dbReference type="Proteomes" id="UP001385951"/>
    </source>
</evidence>
<keyword evidence="2" id="KW-1185">Reference proteome</keyword>
<dbReference type="AlphaFoldDB" id="A0AAW0G891"/>
<evidence type="ECO:0000313" key="1">
    <source>
        <dbReference type="EMBL" id="KAK7689858.1"/>
    </source>
</evidence>
<dbReference type="Proteomes" id="UP001385951">
    <property type="component" value="Unassembled WGS sequence"/>
</dbReference>
<gene>
    <name evidence="1" type="ORF">QCA50_006497</name>
</gene>
<accession>A0AAW0G891</accession>
<proteinExistence type="predicted"/>
<protein>
    <submittedName>
        <fullName evidence="1">Uncharacterized protein</fullName>
    </submittedName>
</protein>
<comment type="caution">
    <text evidence="1">The sequence shown here is derived from an EMBL/GenBank/DDBJ whole genome shotgun (WGS) entry which is preliminary data.</text>
</comment>
<sequence>MPSVDPQSSDITHQVELLEKLIKSIRTSFSDVSLILDGISNNPTLPSASRPEVSGLQSRWQQIQSDLRCTIWKARDAAGRAQTFVTDFLMFIDHSLIYPKDDGIPNKTAFSEYRISIKAHQCDSGEVEQRFKKLYTDIDVFKNEWKKSIHNHKLSRYIHIKSFQGSKEFEKRIKSLKGKVLTLSLTLLSALGLVAASTFLSITQGRLDVTADVLQGFADQVSRFWGGIQKVWSEKKRVIVDIGEEGIQNVADTVYGFQKVWALIIADLEFMERQLEVIEKGDNNRTRQLQERVERARIEYPKLRSVLRDFQVTNF</sequence>
<dbReference type="EMBL" id="JASBNA010000007">
    <property type="protein sequence ID" value="KAK7689858.1"/>
    <property type="molecule type" value="Genomic_DNA"/>
</dbReference>